<dbReference type="PANTHER" id="PTHR13832">
    <property type="entry name" value="PROTEIN PHOSPHATASE 2C"/>
    <property type="match status" value="1"/>
</dbReference>
<protein>
    <recommendedName>
        <fullName evidence="1">PPM-type phosphatase domain-containing protein</fullName>
    </recommendedName>
</protein>
<organism evidence="2 3">
    <name type="scientific">Sphaerobolus stellatus (strain SS14)</name>
    <dbReference type="NCBI Taxonomy" id="990650"/>
    <lineage>
        <taxon>Eukaryota</taxon>
        <taxon>Fungi</taxon>
        <taxon>Dikarya</taxon>
        <taxon>Basidiomycota</taxon>
        <taxon>Agaricomycotina</taxon>
        <taxon>Agaricomycetes</taxon>
        <taxon>Phallomycetidae</taxon>
        <taxon>Geastrales</taxon>
        <taxon>Sphaerobolaceae</taxon>
        <taxon>Sphaerobolus</taxon>
    </lineage>
</organism>
<dbReference type="Gene3D" id="3.60.40.10">
    <property type="entry name" value="PPM-type phosphatase domain"/>
    <property type="match status" value="1"/>
</dbReference>
<dbReference type="SMART" id="SM00332">
    <property type="entry name" value="PP2Cc"/>
    <property type="match status" value="1"/>
</dbReference>
<dbReference type="PROSITE" id="PS51746">
    <property type="entry name" value="PPM_2"/>
    <property type="match status" value="1"/>
</dbReference>
<name>A0A0C9VUD0_SPHS4</name>
<feature type="domain" description="PPM-type phosphatase" evidence="1">
    <location>
        <begin position="12"/>
        <end position="365"/>
    </location>
</feature>
<dbReference type="AlphaFoldDB" id="A0A0C9VUD0"/>
<dbReference type="EMBL" id="KN837132">
    <property type="protein sequence ID" value="KIJ42180.1"/>
    <property type="molecule type" value="Genomic_DNA"/>
</dbReference>
<dbReference type="CDD" id="cd00143">
    <property type="entry name" value="PP2Cc"/>
    <property type="match status" value="1"/>
</dbReference>
<evidence type="ECO:0000313" key="2">
    <source>
        <dbReference type="EMBL" id="KIJ42180.1"/>
    </source>
</evidence>
<dbReference type="HOGENOM" id="CLU_020130_0_0_1"/>
<reference evidence="2 3" key="1">
    <citation type="submission" date="2014-06" db="EMBL/GenBank/DDBJ databases">
        <title>Evolutionary Origins and Diversification of the Mycorrhizal Mutualists.</title>
        <authorList>
            <consortium name="DOE Joint Genome Institute"/>
            <consortium name="Mycorrhizal Genomics Consortium"/>
            <person name="Kohler A."/>
            <person name="Kuo A."/>
            <person name="Nagy L.G."/>
            <person name="Floudas D."/>
            <person name="Copeland A."/>
            <person name="Barry K.W."/>
            <person name="Cichocki N."/>
            <person name="Veneault-Fourrey C."/>
            <person name="LaButti K."/>
            <person name="Lindquist E.A."/>
            <person name="Lipzen A."/>
            <person name="Lundell T."/>
            <person name="Morin E."/>
            <person name="Murat C."/>
            <person name="Riley R."/>
            <person name="Ohm R."/>
            <person name="Sun H."/>
            <person name="Tunlid A."/>
            <person name="Henrissat B."/>
            <person name="Grigoriev I.V."/>
            <person name="Hibbett D.S."/>
            <person name="Martin F."/>
        </authorList>
    </citation>
    <scope>NUCLEOTIDE SEQUENCE [LARGE SCALE GENOMIC DNA]</scope>
    <source>
        <strain evidence="2 3">SS14</strain>
    </source>
</reference>
<accession>A0A0C9VUD0</accession>
<dbReference type="InterPro" id="IPR001932">
    <property type="entry name" value="PPM-type_phosphatase-like_dom"/>
</dbReference>
<sequence>MRCLQCLEEAHSQDCKAVYTWPLKNGIWKFIAVPDGHGGHDTVDFAIEKVPHHVKAKLETLIESEEEISPEAASVVLEGAISEVDNQILADFMSLCPGGLDNLLTLSQEEIDKIINDGGERLKKVHQCMRGTTVLAMLINPTGGNLWIANLGDCEAHEIILLLFYIILGTYSESSNLWEAFKITKHHGAGVPEEVQRIKAEHPGEEECILKNRVLGAIAITRAIGDFVFKLPIFVNQKVFLEARPGFTINSKIETWLPRNLTPPYISTKADVTHHKIKKGLASKCTNILLMYSDGLTDPGVSEGEPARELWVNTAGKAVQEGKNAAFEVLKSVLGGEKTERVSQYLTVECSHKWMDDITIALVQL</sequence>
<proteinExistence type="predicted"/>
<dbReference type="GO" id="GO:0004722">
    <property type="term" value="F:protein serine/threonine phosphatase activity"/>
    <property type="evidence" value="ECO:0007669"/>
    <property type="project" value="InterPro"/>
</dbReference>
<evidence type="ECO:0000259" key="1">
    <source>
        <dbReference type="PROSITE" id="PS51746"/>
    </source>
</evidence>
<keyword evidence="3" id="KW-1185">Reference proteome</keyword>
<dbReference type="SUPFAM" id="SSF81606">
    <property type="entry name" value="PP2C-like"/>
    <property type="match status" value="1"/>
</dbReference>
<dbReference type="Proteomes" id="UP000054279">
    <property type="component" value="Unassembled WGS sequence"/>
</dbReference>
<dbReference type="OrthoDB" id="19329at2759"/>
<dbReference type="Pfam" id="PF00481">
    <property type="entry name" value="PP2C"/>
    <property type="match status" value="1"/>
</dbReference>
<dbReference type="PANTHER" id="PTHR13832:SF792">
    <property type="entry name" value="GM14286P"/>
    <property type="match status" value="1"/>
</dbReference>
<dbReference type="InterPro" id="IPR036457">
    <property type="entry name" value="PPM-type-like_dom_sf"/>
</dbReference>
<gene>
    <name evidence="2" type="ORF">M422DRAFT_171444</name>
</gene>
<evidence type="ECO:0000313" key="3">
    <source>
        <dbReference type="Proteomes" id="UP000054279"/>
    </source>
</evidence>
<dbReference type="InterPro" id="IPR015655">
    <property type="entry name" value="PP2C"/>
</dbReference>